<dbReference type="Gene3D" id="1.10.10.10">
    <property type="entry name" value="Winged helix-like DNA-binding domain superfamily/Winged helix DNA-binding domain"/>
    <property type="match status" value="1"/>
</dbReference>
<dbReference type="PANTHER" id="PTHR44688">
    <property type="entry name" value="DNA-BINDING TRANSCRIPTIONAL ACTIVATOR DEVR_DOSR"/>
    <property type="match status" value="1"/>
</dbReference>
<dbReference type="EMBL" id="PCWA01000090">
    <property type="protein sequence ID" value="PIQ88720.1"/>
    <property type="molecule type" value="Genomic_DNA"/>
</dbReference>
<dbReference type="InterPro" id="IPR036388">
    <property type="entry name" value="WH-like_DNA-bd_sf"/>
</dbReference>
<dbReference type="InterPro" id="IPR011006">
    <property type="entry name" value="CheY-like_superfamily"/>
</dbReference>
<dbReference type="SMART" id="SM00448">
    <property type="entry name" value="REC"/>
    <property type="match status" value="1"/>
</dbReference>
<dbReference type="PROSITE" id="PS50110">
    <property type="entry name" value="RESPONSE_REGULATORY"/>
    <property type="match status" value="1"/>
</dbReference>
<keyword evidence="3" id="KW-0805">Transcription regulation</keyword>
<dbReference type="SMART" id="SM00421">
    <property type="entry name" value="HTH_LUXR"/>
    <property type="match status" value="1"/>
</dbReference>
<dbReference type="Proteomes" id="UP000229641">
    <property type="component" value="Unassembled WGS sequence"/>
</dbReference>
<reference evidence="9 10" key="1">
    <citation type="submission" date="2017-09" db="EMBL/GenBank/DDBJ databases">
        <title>Depth-based differentiation of microbial function through sediment-hosted aquifers and enrichment of novel symbionts in the deep terrestrial subsurface.</title>
        <authorList>
            <person name="Probst A.J."/>
            <person name="Ladd B."/>
            <person name="Jarett J.K."/>
            <person name="Geller-Mcgrath D.E."/>
            <person name="Sieber C.M."/>
            <person name="Emerson J.B."/>
            <person name="Anantharaman K."/>
            <person name="Thomas B.C."/>
            <person name="Malmstrom R."/>
            <person name="Stieglmeier M."/>
            <person name="Klingl A."/>
            <person name="Woyke T."/>
            <person name="Ryan C.M."/>
            <person name="Banfield J.F."/>
        </authorList>
    </citation>
    <scope>NUCLEOTIDE SEQUENCE [LARGE SCALE GENOMIC DNA]</scope>
    <source>
        <strain evidence="9">CG11_big_fil_rev_8_21_14_0_20_42_13</strain>
    </source>
</reference>
<feature type="modified residue" description="4-aspartylphosphate" evidence="6">
    <location>
        <position position="53"/>
    </location>
</feature>
<sequence>MPKRVFIIDDDPSVRKGLARLIKSAGFHPEPLASAEGFLQKTRFNGPACLVLDVRMPGLSGIDLQKEMIKKGISLPVIFITGHGNIPMSVNAMKDGAVDFLPKPFDDTQLLSAIERAINKNIRMRKNLSEKEKIQRRIKLLTPREYDVLRWVITGRLNKQIAAKLGVTEKTVKVHRGRLMQKMQVKSVAELVVLTQKCEIGSPKR</sequence>
<protein>
    <submittedName>
        <fullName evidence="9">DNA-binding response regulator</fullName>
    </submittedName>
</protein>
<dbReference type="PRINTS" id="PR00038">
    <property type="entry name" value="HTHLUXR"/>
</dbReference>
<keyword evidence="4 9" id="KW-0238">DNA-binding</keyword>
<dbReference type="PANTHER" id="PTHR44688:SF16">
    <property type="entry name" value="DNA-BINDING TRANSCRIPTIONAL ACTIVATOR DEVR_DOSR"/>
    <property type="match status" value="1"/>
</dbReference>
<dbReference type="InterPro" id="IPR016032">
    <property type="entry name" value="Sig_transdc_resp-reg_C-effctor"/>
</dbReference>
<dbReference type="PROSITE" id="PS50043">
    <property type="entry name" value="HTH_LUXR_2"/>
    <property type="match status" value="1"/>
</dbReference>
<dbReference type="InterPro" id="IPR001789">
    <property type="entry name" value="Sig_transdc_resp-reg_receiver"/>
</dbReference>
<accession>A0A2H0LWC1</accession>
<evidence type="ECO:0000259" key="7">
    <source>
        <dbReference type="PROSITE" id="PS50043"/>
    </source>
</evidence>
<dbReference type="InterPro" id="IPR000792">
    <property type="entry name" value="Tscrpt_reg_LuxR_C"/>
</dbReference>
<dbReference type="AlphaFoldDB" id="A0A2H0LWC1"/>
<dbReference type="GO" id="GO:0006355">
    <property type="term" value="P:regulation of DNA-templated transcription"/>
    <property type="evidence" value="ECO:0007669"/>
    <property type="project" value="InterPro"/>
</dbReference>
<keyword evidence="5" id="KW-0804">Transcription</keyword>
<feature type="domain" description="HTH luxR-type" evidence="7">
    <location>
        <begin position="134"/>
        <end position="199"/>
    </location>
</feature>
<dbReference type="SUPFAM" id="SSF52172">
    <property type="entry name" value="CheY-like"/>
    <property type="match status" value="1"/>
</dbReference>
<name>A0A2H0LWC1_9BACT</name>
<dbReference type="Gene3D" id="3.40.50.2300">
    <property type="match status" value="1"/>
</dbReference>
<evidence type="ECO:0000256" key="4">
    <source>
        <dbReference type="ARBA" id="ARBA00023125"/>
    </source>
</evidence>
<evidence type="ECO:0000256" key="3">
    <source>
        <dbReference type="ARBA" id="ARBA00023015"/>
    </source>
</evidence>
<evidence type="ECO:0000259" key="8">
    <source>
        <dbReference type="PROSITE" id="PS50110"/>
    </source>
</evidence>
<comment type="caution">
    <text evidence="9">The sequence shown here is derived from an EMBL/GenBank/DDBJ whole genome shotgun (WGS) entry which is preliminary data.</text>
</comment>
<dbReference type="FunFam" id="3.40.50.2300:FF:000018">
    <property type="entry name" value="DNA-binding transcriptional regulator NtrC"/>
    <property type="match status" value="1"/>
</dbReference>
<dbReference type="GO" id="GO:0003677">
    <property type="term" value="F:DNA binding"/>
    <property type="evidence" value="ECO:0007669"/>
    <property type="project" value="UniProtKB-KW"/>
</dbReference>
<dbReference type="CDD" id="cd06170">
    <property type="entry name" value="LuxR_C_like"/>
    <property type="match status" value="1"/>
</dbReference>
<evidence type="ECO:0000313" key="10">
    <source>
        <dbReference type="Proteomes" id="UP000229641"/>
    </source>
</evidence>
<evidence type="ECO:0000313" key="9">
    <source>
        <dbReference type="EMBL" id="PIQ88720.1"/>
    </source>
</evidence>
<evidence type="ECO:0000256" key="1">
    <source>
        <dbReference type="ARBA" id="ARBA00022553"/>
    </source>
</evidence>
<evidence type="ECO:0000256" key="5">
    <source>
        <dbReference type="ARBA" id="ARBA00023163"/>
    </source>
</evidence>
<feature type="domain" description="Response regulatory" evidence="8">
    <location>
        <begin position="4"/>
        <end position="118"/>
    </location>
</feature>
<gene>
    <name evidence="9" type="ORF">COV72_06860</name>
</gene>
<keyword evidence="1 6" id="KW-0597">Phosphoprotein</keyword>
<dbReference type="SUPFAM" id="SSF46894">
    <property type="entry name" value="C-terminal effector domain of the bipartite response regulators"/>
    <property type="match status" value="1"/>
</dbReference>
<dbReference type="GO" id="GO:0000160">
    <property type="term" value="P:phosphorelay signal transduction system"/>
    <property type="evidence" value="ECO:0007669"/>
    <property type="project" value="UniProtKB-KW"/>
</dbReference>
<proteinExistence type="predicted"/>
<dbReference type="CDD" id="cd17537">
    <property type="entry name" value="REC_FixJ"/>
    <property type="match status" value="1"/>
</dbReference>
<keyword evidence="2" id="KW-0902">Two-component regulatory system</keyword>
<evidence type="ECO:0000256" key="2">
    <source>
        <dbReference type="ARBA" id="ARBA00023012"/>
    </source>
</evidence>
<evidence type="ECO:0000256" key="6">
    <source>
        <dbReference type="PROSITE-ProRule" id="PRU00169"/>
    </source>
</evidence>
<dbReference type="Pfam" id="PF00072">
    <property type="entry name" value="Response_reg"/>
    <property type="match status" value="1"/>
</dbReference>
<dbReference type="PROSITE" id="PS00622">
    <property type="entry name" value="HTH_LUXR_1"/>
    <property type="match status" value="1"/>
</dbReference>
<dbReference type="Pfam" id="PF00196">
    <property type="entry name" value="GerE"/>
    <property type="match status" value="1"/>
</dbReference>
<organism evidence="9 10">
    <name type="scientific">Candidatus Ghiorseimicrobium undicola</name>
    <dbReference type="NCBI Taxonomy" id="1974746"/>
    <lineage>
        <taxon>Bacteria</taxon>
        <taxon>Pseudomonadati</taxon>
        <taxon>Candidatus Omnitrophota</taxon>
        <taxon>Candidatus Ghiorseimicrobium</taxon>
    </lineage>
</organism>